<comment type="catalytic activity">
    <reaction evidence="8">
        <text>Endohydrolysis of (1-&gt;4)-beta-D-glucosidic linkages in cellulose, lichenin and cereal beta-D-glucans.</text>
        <dbReference type="EC" id="3.2.1.4"/>
    </reaction>
</comment>
<dbReference type="Pfam" id="PF00759">
    <property type="entry name" value="Glyco_hydro_9"/>
    <property type="match status" value="1"/>
</dbReference>
<evidence type="ECO:0000256" key="3">
    <source>
        <dbReference type="ARBA" id="ARBA00023277"/>
    </source>
</evidence>
<dbReference type="PROSITE" id="PS00592">
    <property type="entry name" value="GH9_2"/>
    <property type="match status" value="1"/>
</dbReference>
<dbReference type="InterPro" id="IPR033126">
    <property type="entry name" value="Glyco_hydro_9_Asp/Glu_AS"/>
</dbReference>
<feature type="active site" evidence="7">
    <location>
        <position position="553"/>
    </location>
</feature>
<dbReference type="OrthoDB" id="9808897at2"/>
<keyword evidence="8" id="KW-0732">Signal</keyword>
<dbReference type="Gene3D" id="2.60.40.10">
    <property type="entry name" value="Immunoglobulins"/>
    <property type="match status" value="1"/>
</dbReference>
<dbReference type="GO" id="GO:0030245">
    <property type="term" value="P:cellulose catabolic process"/>
    <property type="evidence" value="ECO:0007669"/>
    <property type="project" value="UniProtKB-KW"/>
</dbReference>
<dbReference type="Pfam" id="PF02927">
    <property type="entry name" value="CelD_N"/>
    <property type="match status" value="1"/>
</dbReference>
<feature type="domain" description="Cellulase Ig-like" evidence="10">
    <location>
        <begin position="26"/>
        <end position="105"/>
    </location>
</feature>
<evidence type="ECO:0000313" key="11">
    <source>
        <dbReference type="EMBL" id="SDK28164.1"/>
    </source>
</evidence>
<keyword evidence="8" id="KW-0136">Cellulose degradation</keyword>
<dbReference type="InterPro" id="IPR013783">
    <property type="entry name" value="Ig-like_fold"/>
</dbReference>
<evidence type="ECO:0000256" key="2">
    <source>
        <dbReference type="ARBA" id="ARBA00022801"/>
    </source>
</evidence>
<dbReference type="InterPro" id="IPR014756">
    <property type="entry name" value="Ig_E-set"/>
</dbReference>
<comment type="similarity">
    <text evidence="1 6 8">Belongs to the glycosyl hydrolase 9 (cellulase E) family.</text>
</comment>
<feature type="active site" evidence="7">
    <location>
        <position position="562"/>
    </location>
</feature>
<dbReference type="STRING" id="1075417.SAMN05421823_102342"/>
<feature type="signal peptide" evidence="8">
    <location>
        <begin position="1"/>
        <end position="17"/>
    </location>
</feature>
<dbReference type="InterPro" id="IPR004197">
    <property type="entry name" value="Cellulase_Ig-like"/>
</dbReference>
<evidence type="ECO:0000256" key="8">
    <source>
        <dbReference type="RuleBase" id="RU361166"/>
    </source>
</evidence>
<sequence>MRSFTRFFALCLCGACAQAPSTTPPSDAIRLNQLGFYPDGPKTAALVDAEATRFYITTPDQQDTVFDGDLSAARQASYSPRRVRLADFSALRDTGTFVLVIPEVGASTPFRIGEAVYREVTRASIKAFYFQRASTDLPERYAGSWQRPGGHPDTQVKVHASAASPERPEGTVLSSPRGWYDAGDYNKYVVNSGITMGTLLSLYEDFPDHFAHVSLNLPESGNPLPDLLDEVLWNLRWMLTMQDPHDGGVYHKLTTASFEGMVTPQQATHQRYVVQKGTAATLDFAAVMAQAARVLRPFEQTLPGLADSCLTAAVAAWQWAEQHPAVVYDQEALNQQFDPDITTGAYGDKNFEDERLWAAAELLVTTGQEQYFRAVEWFPEDHIPLPSWAQVRALGYYTLIRQDTLPPVAQEVLPRLRQMVQAMADTLLADVDAQPYGTVMGQSPRDYIWGSSAVAANQGVALLQAYRLTHDDAYWKGAVSNLDYLLGRNATGYSFVTGHGTKTPQHPHHRLSVSDGVEAPVPGLLSGGPNARAPQQDHCTSYTSDVPDETFSDDDCSYASNEIAINWNAPLAYLTGALEALHTPISTQPR</sequence>
<keyword evidence="3 6" id="KW-0119">Carbohydrate metabolism</keyword>
<feature type="active site" evidence="6">
    <location>
        <position position="508"/>
    </location>
</feature>
<dbReference type="EMBL" id="FNFO01000002">
    <property type="protein sequence ID" value="SDK28164.1"/>
    <property type="molecule type" value="Genomic_DNA"/>
</dbReference>
<dbReference type="InterPro" id="IPR012341">
    <property type="entry name" value="6hp_glycosidase-like_sf"/>
</dbReference>
<accession>A0A1G9AMW4</accession>
<dbReference type="Proteomes" id="UP000198510">
    <property type="component" value="Unassembled WGS sequence"/>
</dbReference>
<dbReference type="InterPro" id="IPR008928">
    <property type="entry name" value="6-hairpin_glycosidase_sf"/>
</dbReference>
<evidence type="ECO:0000256" key="6">
    <source>
        <dbReference type="PROSITE-ProRule" id="PRU10059"/>
    </source>
</evidence>
<evidence type="ECO:0000256" key="1">
    <source>
        <dbReference type="ARBA" id="ARBA00007072"/>
    </source>
</evidence>
<dbReference type="SUPFAM" id="SSF48208">
    <property type="entry name" value="Six-hairpin glycosidases"/>
    <property type="match status" value="1"/>
</dbReference>
<proteinExistence type="inferred from homology"/>
<evidence type="ECO:0000259" key="10">
    <source>
        <dbReference type="Pfam" id="PF02927"/>
    </source>
</evidence>
<evidence type="ECO:0000313" key="12">
    <source>
        <dbReference type="Proteomes" id="UP000198510"/>
    </source>
</evidence>
<dbReference type="Gene3D" id="1.50.10.10">
    <property type="match status" value="1"/>
</dbReference>
<dbReference type="PANTHER" id="PTHR22298">
    <property type="entry name" value="ENDO-1,4-BETA-GLUCANASE"/>
    <property type="match status" value="1"/>
</dbReference>
<feature type="chain" id="PRO_5011332998" description="Endoglucanase" evidence="8">
    <location>
        <begin position="18"/>
        <end position="590"/>
    </location>
</feature>
<name>A0A1G9AMW4_9BACT</name>
<gene>
    <name evidence="11" type="ORF">SAMN05421823_102342</name>
</gene>
<protein>
    <recommendedName>
        <fullName evidence="8">Endoglucanase</fullName>
        <ecNumber evidence="8">3.2.1.4</ecNumber>
    </recommendedName>
</protein>
<dbReference type="CDD" id="cd02850">
    <property type="entry name" value="E_set_Cellulase_N"/>
    <property type="match status" value="1"/>
</dbReference>
<reference evidence="11 12" key="1">
    <citation type="submission" date="2016-10" db="EMBL/GenBank/DDBJ databases">
        <authorList>
            <person name="de Groot N.N."/>
        </authorList>
    </citation>
    <scope>NUCLEOTIDE SEQUENCE [LARGE SCALE GENOMIC DNA]</scope>
    <source>
        <strain evidence="11 12">DSM 25186</strain>
    </source>
</reference>
<keyword evidence="2 6" id="KW-0378">Hydrolase</keyword>
<keyword evidence="12" id="KW-1185">Reference proteome</keyword>
<evidence type="ECO:0000256" key="7">
    <source>
        <dbReference type="PROSITE-ProRule" id="PRU10060"/>
    </source>
</evidence>
<dbReference type="RefSeq" id="WP_089679916.1">
    <property type="nucleotide sequence ID" value="NZ_FNFO01000002.1"/>
</dbReference>
<dbReference type="PROSITE" id="PS00698">
    <property type="entry name" value="GH9_3"/>
    <property type="match status" value="1"/>
</dbReference>
<dbReference type="AlphaFoldDB" id="A0A1G9AMW4"/>
<dbReference type="GO" id="GO:0008810">
    <property type="term" value="F:cellulase activity"/>
    <property type="evidence" value="ECO:0007669"/>
    <property type="project" value="UniProtKB-EC"/>
</dbReference>
<evidence type="ECO:0000256" key="5">
    <source>
        <dbReference type="ARBA" id="ARBA00023326"/>
    </source>
</evidence>
<dbReference type="SUPFAM" id="SSF81296">
    <property type="entry name" value="E set domains"/>
    <property type="match status" value="1"/>
</dbReference>
<evidence type="ECO:0000259" key="9">
    <source>
        <dbReference type="Pfam" id="PF00759"/>
    </source>
</evidence>
<feature type="domain" description="Glycoside hydrolase family 9" evidence="9">
    <location>
        <begin position="117"/>
        <end position="574"/>
    </location>
</feature>
<dbReference type="EC" id="3.2.1.4" evidence="8"/>
<keyword evidence="4 6" id="KW-0326">Glycosidase</keyword>
<dbReference type="InterPro" id="IPR018221">
    <property type="entry name" value="Glyco_hydro_9_His_AS"/>
</dbReference>
<organism evidence="11 12">
    <name type="scientific">Catalinimonas alkaloidigena</name>
    <dbReference type="NCBI Taxonomy" id="1075417"/>
    <lineage>
        <taxon>Bacteria</taxon>
        <taxon>Pseudomonadati</taxon>
        <taxon>Bacteroidota</taxon>
        <taxon>Cytophagia</taxon>
        <taxon>Cytophagales</taxon>
        <taxon>Catalimonadaceae</taxon>
        <taxon>Catalinimonas</taxon>
    </lineage>
</organism>
<dbReference type="InterPro" id="IPR001701">
    <property type="entry name" value="Glyco_hydro_9"/>
</dbReference>
<evidence type="ECO:0000256" key="4">
    <source>
        <dbReference type="ARBA" id="ARBA00023295"/>
    </source>
</evidence>
<keyword evidence="5 6" id="KW-0624">Polysaccharide degradation</keyword>